<keyword evidence="7" id="KW-1185">Reference proteome</keyword>
<protein>
    <recommendedName>
        <fullName evidence="8">Magnesium transporter</fullName>
    </recommendedName>
</protein>
<sequence length="392" mass="43826">MVQDSDGSISGIILGCSVAIVSSAIQSLGITLQRKSHLLTHSIGHSHHHHQRHKRNMWFLGFMLFIIANIFGSLIQLTTLPLIILSPLQSIGLIFNAILSCLLLPGEKFTKKLAIGTLVIANGAFIVALNGNVDPLPEDDDKNKEFKLILEKLTRKAFLGWFMTTYVVIAVLILLNLVISRRKQNLKRLRKRRSRLQTTLLSRYQFTMGINYGLIAGTLTAHTFLFAKSLIDVVIEIILRDKHNFKNIFQSSNFTPYLLLIIMLAIIACQLTAFNLGLSQISTSILYPLCFLVFNFVNLINDLVFNSLLSDHRMTYGQLSMVIFGLMGVLIGVVIISCDSTYGDSGKDDINNLKFPYNENSTLLSPSTYSLHTIESSTMSYEQTQLINLLGI</sequence>
<feature type="transmembrane region" description="Helical" evidence="5">
    <location>
        <begin position="83"/>
        <end position="104"/>
    </location>
</feature>
<keyword evidence="3 5" id="KW-1133">Transmembrane helix</keyword>
<evidence type="ECO:0000256" key="1">
    <source>
        <dbReference type="ARBA" id="ARBA00004141"/>
    </source>
</evidence>
<dbReference type="Gene3D" id="1.10.3730.20">
    <property type="match status" value="1"/>
</dbReference>
<evidence type="ECO:0008006" key="8">
    <source>
        <dbReference type="Google" id="ProtNLM"/>
    </source>
</evidence>
<dbReference type="PANTHER" id="PTHR12570:SF86">
    <property type="entry name" value="ADR321CP"/>
    <property type="match status" value="1"/>
</dbReference>
<accession>A0A0V1Q0X1</accession>
<organism evidence="6 7">
    <name type="scientific">Debaryomyces fabryi</name>
    <dbReference type="NCBI Taxonomy" id="58627"/>
    <lineage>
        <taxon>Eukaryota</taxon>
        <taxon>Fungi</taxon>
        <taxon>Dikarya</taxon>
        <taxon>Ascomycota</taxon>
        <taxon>Saccharomycotina</taxon>
        <taxon>Pichiomycetes</taxon>
        <taxon>Debaryomycetaceae</taxon>
        <taxon>Debaryomyces</taxon>
    </lineage>
</organism>
<evidence type="ECO:0000313" key="7">
    <source>
        <dbReference type="Proteomes" id="UP000054251"/>
    </source>
</evidence>
<evidence type="ECO:0000256" key="5">
    <source>
        <dbReference type="SAM" id="Phobius"/>
    </source>
</evidence>
<evidence type="ECO:0000256" key="4">
    <source>
        <dbReference type="ARBA" id="ARBA00023136"/>
    </source>
</evidence>
<dbReference type="GO" id="GO:0016020">
    <property type="term" value="C:membrane"/>
    <property type="evidence" value="ECO:0007669"/>
    <property type="project" value="UniProtKB-SubCell"/>
</dbReference>
<dbReference type="SUPFAM" id="SSF103481">
    <property type="entry name" value="Multidrug resistance efflux transporter EmrE"/>
    <property type="match status" value="1"/>
</dbReference>
<dbReference type="Proteomes" id="UP000054251">
    <property type="component" value="Unassembled WGS sequence"/>
</dbReference>
<dbReference type="PANTHER" id="PTHR12570">
    <property type="match status" value="1"/>
</dbReference>
<dbReference type="InterPro" id="IPR037185">
    <property type="entry name" value="EmrE-like"/>
</dbReference>
<dbReference type="Pfam" id="PF05653">
    <property type="entry name" value="Mg_trans_NIPA"/>
    <property type="match status" value="1"/>
</dbReference>
<dbReference type="InterPro" id="IPR008521">
    <property type="entry name" value="Mg_trans_NIPA"/>
</dbReference>
<feature type="transmembrane region" description="Helical" evidence="5">
    <location>
        <begin position="316"/>
        <end position="338"/>
    </location>
</feature>
<reference evidence="6 7" key="1">
    <citation type="submission" date="2015-11" db="EMBL/GenBank/DDBJ databases">
        <title>The genome of Debaryomyces fabryi.</title>
        <authorList>
            <person name="Tafer H."/>
            <person name="Lopandic K."/>
        </authorList>
    </citation>
    <scope>NUCLEOTIDE SEQUENCE [LARGE SCALE GENOMIC DNA]</scope>
    <source>
        <strain evidence="6 7">CBS 789</strain>
    </source>
</reference>
<evidence type="ECO:0000313" key="6">
    <source>
        <dbReference type="EMBL" id="KSA02112.1"/>
    </source>
</evidence>
<dbReference type="EMBL" id="LMYN01000034">
    <property type="protein sequence ID" value="KSA02112.1"/>
    <property type="molecule type" value="Genomic_DNA"/>
</dbReference>
<comment type="caution">
    <text evidence="6">The sequence shown here is derived from an EMBL/GenBank/DDBJ whole genome shotgun (WGS) entry which is preliminary data.</text>
</comment>
<feature type="transmembrane region" description="Helical" evidence="5">
    <location>
        <begin position="285"/>
        <end position="304"/>
    </location>
</feature>
<proteinExistence type="predicted"/>
<feature type="transmembrane region" description="Helical" evidence="5">
    <location>
        <begin position="200"/>
        <end position="225"/>
    </location>
</feature>
<gene>
    <name evidence="6" type="ORF">AC631_02108</name>
</gene>
<dbReference type="GeneID" id="26839117"/>
<dbReference type="GO" id="GO:0015095">
    <property type="term" value="F:magnesium ion transmembrane transporter activity"/>
    <property type="evidence" value="ECO:0007669"/>
    <property type="project" value="InterPro"/>
</dbReference>
<feature type="transmembrane region" description="Helical" evidence="5">
    <location>
        <begin position="158"/>
        <end position="179"/>
    </location>
</feature>
<dbReference type="AlphaFoldDB" id="A0A0V1Q0X1"/>
<keyword evidence="4 5" id="KW-0472">Membrane</keyword>
<name>A0A0V1Q0X1_9ASCO</name>
<comment type="subcellular location">
    <subcellularLocation>
        <location evidence="1">Membrane</location>
        <topology evidence="1">Multi-pass membrane protein</topology>
    </subcellularLocation>
</comment>
<evidence type="ECO:0000256" key="2">
    <source>
        <dbReference type="ARBA" id="ARBA00022692"/>
    </source>
</evidence>
<dbReference type="RefSeq" id="XP_015468214.1">
    <property type="nucleotide sequence ID" value="XM_015610938.1"/>
</dbReference>
<feature type="transmembrane region" description="Helical" evidence="5">
    <location>
        <begin position="12"/>
        <end position="32"/>
    </location>
</feature>
<dbReference type="OrthoDB" id="2504919at2759"/>
<feature type="transmembrane region" description="Helical" evidence="5">
    <location>
        <begin position="57"/>
        <end position="77"/>
    </location>
</feature>
<feature type="transmembrane region" description="Helical" evidence="5">
    <location>
        <begin position="113"/>
        <end position="133"/>
    </location>
</feature>
<evidence type="ECO:0000256" key="3">
    <source>
        <dbReference type="ARBA" id="ARBA00022989"/>
    </source>
</evidence>
<keyword evidence="2 5" id="KW-0812">Transmembrane</keyword>
<feature type="transmembrane region" description="Helical" evidence="5">
    <location>
        <begin position="257"/>
        <end position="278"/>
    </location>
</feature>